<proteinExistence type="predicted"/>
<accession>A0A7J8KAN1</accession>
<keyword evidence="2" id="KW-1185">Reference proteome</keyword>
<reference evidence="1 2" key="1">
    <citation type="journal article" date="2020" name="Nature">
        <title>Six reference-quality genomes reveal evolution of bat adaptations.</title>
        <authorList>
            <person name="Jebb D."/>
            <person name="Huang Z."/>
            <person name="Pippel M."/>
            <person name="Hughes G.M."/>
            <person name="Lavrichenko K."/>
            <person name="Devanna P."/>
            <person name="Winkler S."/>
            <person name="Jermiin L.S."/>
            <person name="Skirmuntt E.C."/>
            <person name="Katzourakis A."/>
            <person name="Burkitt-Gray L."/>
            <person name="Ray D.A."/>
            <person name="Sullivan K.A.M."/>
            <person name="Roscito J.G."/>
            <person name="Kirilenko B.M."/>
            <person name="Davalos L.M."/>
            <person name="Corthals A.P."/>
            <person name="Power M.L."/>
            <person name="Jones G."/>
            <person name="Ransome R.D."/>
            <person name="Dechmann D.K.N."/>
            <person name="Locatelli A.G."/>
            <person name="Puechmaille S.J."/>
            <person name="Fedrigo O."/>
            <person name="Jarvis E.D."/>
            <person name="Hiller M."/>
            <person name="Vernes S.C."/>
            <person name="Myers E.W."/>
            <person name="Teeling E.C."/>
        </authorList>
    </citation>
    <scope>NUCLEOTIDE SEQUENCE [LARGE SCALE GENOMIC DNA]</scope>
    <source>
        <strain evidence="1">MRouAeg1</strain>
        <tissue evidence="1">Muscle</tissue>
    </source>
</reference>
<gene>
    <name evidence="1" type="ORF">HJG63_007808</name>
</gene>
<protein>
    <submittedName>
        <fullName evidence="1">Uncharacterized protein</fullName>
    </submittedName>
</protein>
<dbReference type="EMBL" id="JACASE010000001">
    <property type="protein sequence ID" value="KAF6505925.1"/>
    <property type="molecule type" value="Genomic_DNA"/>
</dbReference>
<name>A0A7J8KAN1_ROUAE</name>
<sequence length="131" mass="14368">MKQAASGACGFAEIETRDITAMLWDSSQCGPLPALTLGQSTYLPKLGSVHSFVNCVMWCKLLWFLDCGCFGSGDPRPPFSLHDSRSRKFLIQTSCPFWWVLFLALEPKAATHLVLPLVLPSIPQPLLASVS</sequence>
<evidence type="ECO:0000313" key="2">
    <source>
        <dbReference type="Proteomes" id="UP000593571"/>
    </source>
</evidence>
<evidence type="ECO:0000313" key="1">
    <source>
        <dbReference type="EMBL" id="KAF6505925.1"/>
    </source>
</evidence>
<organism evidence="1 2">
    <name type="scientific">Rousettus aegyptiacus</name>
    <name type="common">Egyptian fruit bat</name>
    <name type="synonym">Pteropus aegyptiacus</name>
    <dbReference type="NCBI Taxonomy" id="9407"/>
    <lineage>
        <taxon>Eukaryota</taxon>
        <taxon>Metazoa</taxon>
        <taxon>Chordata</taxon>
        <taxon>Craniata</taxon>
        <taxon>Vertebrata</taxon>
        <taxon>Euteleostomi</taxon>
        <taxon>Mammalia</taxon>
        <taxon>Eutheria</taxon>
        <taxon>Laurasiatheria</taxon>
        <taxon>Chiroptera</taxon>
        <taxon>Yinpterochiroptera</taxon>
        <taxon>Pteropodoidea</taxon>
        <taxon>Pteropodidae</taxon>
        <taxon>Rousettinae</taxon>
        <taxon>Rousettus</taxon>
    </lineage>
</organism>
<dbReference type="Proteomes" id="UP000593571">
    <property type="component" value="Unassembled WGS sequence"/>
</dbReference>
<comment type="caution">
    <text evidence="1">The sequence shown here is derived from an EMBL/GenBank/DDBJ whole genome shotgun (WGS) entry which is preliminary data.</text>
</comment>
<dbReference type="AlphaFoldDB" id="A0A7J8KAN1"/>